<feature type="domain" description="CHAT" evidence="1">
    <location>
        <begin position="632"/>
        <end position="845"/>
    </location>
</feature>
<gene>
    <name evidence="2" type="ORF">HYDPIDRAFT_101115</name>
</gene>
<dbReference type="PANTHER" id="PTHR19959">
    <property type="entry name" value="KINESIN LIGHT CHAIN"/>
    <property type="match status" value="1"/>
</dbReference>
<dbReference type="OrthoDB" id="9991317at2759"/>
<dbReference type="HOGENOM" id="CLU_001305_0_1_1"/>
<keyword evidence="3" id="KW-1185">Reference proteome</keyword>
<name>A0A0C9W899_9AGAM</name>
<accession>A0A0C9W899</accession>
<dbReference type="EMBL" id="KN839894">
    <property type="protein sequence ID" value="KIJ59201.1"/>
    <property type="molecule type" value="Genomic_DNA"/>
</dbReference>
<dbReference type="AlphaFoldDB" id="A0A0C9W899"/>
<evidence type="ECO:0000313" key="3">
    <source>
        <dbReference type="Proteomes" id="UP000053820"/>
    </source>
</evidence>
<dbReference type="Gene3D" id="1.25.40.10">
    <property type="entry name" value="Tetratricopeptide repeat domain"/>
    <property type="match status" value="3"/>
</dbReference>
<dbReference type="PANTHER" id="PTHR19959:SF119">
    <property type="entry name" value="FUNGAL LIPASE-LIKE DOMAIN-CONTAINING PROTEIN"/>
    <property type="match status" value="1"/>
</dbReference>
<dbReference type="Pfam" id="PF12770">
    <property type="entry name" value="CHAT"/>
    <property type="match status" value="1"/>
</dbReference>
<reference evidence="2 3" key="1">
    <citation type="submission" date="2014-04" db="EMBL/GenBank/DDBJ databases">
        <title>Evolutionary Origins and Diversification of the Mycorrhizal Mutualists.</title>
        <authorList>
            <consortium name="DOE Joint Genome Institute"/>
            <consortium name="Mycorrhizal Genomics Consortium"/>
            <person name="Kohler A."/>
            <person name="Kuo A."/>
            <person name="Nagy L.G."/>
            <person name="Floudas D."/>
            <person name="Copeland A."/>
            <person name="Barry K.W."/>
            <person name="Cichocki N."/>
            <person name="Veneault-Fourrey C."/>
            <person name="LaButti K."/>
            <person name="Lindquist E.A."/>
            <person name="Lipzen A."/>
            <person name="Lundell T."/>
            <person name="Morin E."/>
            <person name="Murat C."/>
            <person name="Riley R."/>
            <person name="Ohm R."/>
            <person name="Sun H."/>
            <person name="Tunlid A."/>
            <person name="Henrissat B."/>
            <person name="Grigoriev I.V."/>
            <person name="Hibbett D.S."/>
            <person name="Martin F."/>
        </authorList>
    </citation>
    <scope>NUCLEOTIDE SEQUENCE [LARGE SCALE GENOMIC DNA]</scope>
    <source>
        <strain evidence="2 3">MD-312</strain>
    </source>
</reference>
<evidence type="ECO:0000313" key="2">
    <source>
        <dbReference type="EMBL" id="KIJ59201.1"/>
    </source>
</evidence>
<dbReference type="SUPFAM" id="SSF48452">
    <property type="entry name" value="TPR-like"/>
    <property type="match status" value="2"/>
</dbReference>
<proteinExistence type="predicted"/>
<dbReference type="InterPro" id="IPR011990">
    <property type="entry name" value="TPR-like_helical_dom_sf"/>
</dbReference>
<dbReference type="InterPro" id="IPR024983">
    <property type="entry name" value="CHAT_dom"/>
</dbReference>
<dbReference type="Proteomes" id="UP000053820">
    <property type="component" value="Unassembled WGS sequence"/>
</dbReference>
<feature type="non-terminal residue" evidence="2">
    <location>
        <position position="845"/>
    </location>
</feature>
<sequence>MHHYYKNWQESRLDQAISEFKRVVDHCPSGHPGRSAALSNLAMAKFISCQVREAYLDLDEPISLFREALDLRPHDHPDRPCTLINLSIALLARFRGRGHITLADADDAEELLRGVLAICPADSHAYKAAVLNNLIAALNIRFERQGRVQDLEESIQRGRVLSLSCPNEPVIINNLASALWTRFSQRGDGNDLDEAIQHFRVAQQLTPAGHPHRSALLNNLASALWTRFSQRGDGNDLDEAIQHHRAALQLRPAGHPDRSSLLNNLATALSRRFEQRSDGSDLHEAIQHFRVALQLTPEGHPDRSPSLNNLANALSMRFEQRGDGNDLDEAIQLASTAAEQSLAHPTHLRAHVTLAEIHLARWRSQHTTQDLDDAMDHYRVAAQCAPAGLLQRLQSSLQWVKDAEEHQHTSALDAYTLSLQLLDSHISATTSVSSRHQARKHFPSDLAVDAASCALRQGDVCRAVELLEQGRALHWTQIARFRTSLDNFRSRDPLAEVLVKRFQDLSAMLNRPAQTPFDEGRSVTTIEAEAQRYRDLVEQWNKVVEEIRKFEGFSRFLLTPLFADLREAAREGPIIILISSRFSCDAIIVLHRRSPVHLPLQITPEELHDLVVKHLEIIHDGHGDFDAFEDVMGELWEKVIHPVVHAMKKVAHKGSRIWWCPTSLFTALPLHSAGEYKRGSQVLSKLFVSSYTPSLLPLIKARTYPKTTPDIKFAAIGQAAPSFASCKPLYHVDQEVEEIEKLLPKPPVLFTKLTSSKSTKKQALRTLQDHQWFHLSCHGNQDLEEPFKSHFAMRDGPLSLLDIIDADISGHEFGFLSACETAMGDLSSPDEVIHLAAGLQFMGVK</sequence>
<protein>
    <recommendedName>
        <fullName evidence="1">CHAT domain-containing protein</fullName>
    </recommendedName>
</protein>
<organism evidence="2 3">
    <name type="scientific">Hydnomerulius pinastri MD-312</name>
    <dbReference type="NCBI Taxonomy" id="994086"/>
    <lineage>
        <taxon>Eukaryota</taxon>
        <taxon>Fungi</taxon>
        <taxon>Dikarya</taxon>
        <taxon>Basidiomycota</taxon>
        <taxon>Agaricomycotina</taxon>
        <taxon>Agaricomycetes</taxon>
        <taxon>Agaricomycetidae</taxon>
        <taxon>Boletales</taxon>
        <taxon>Boletales incertae sedis</taxon>
        <taxon>Leucogyrophana</taxon>
    </lineage>
</organism>
<evidence type="ECO:0000259" key="1">
    <source>
        <dbReference type="Pfam" id="PF12770"/>
    </source>
</evidence>